<name>A0A3G3JXP1_9BACL</name>
<organism evidence="1 2">
    <name type="scientific">Cohnella candidum</name>
    <dbReference type="NCBI Taxonomy" id="2674991"/>
    <lineage>
        <taxon>Bacteria</taxon>
        <taxon>Bacillati</taxon>
        <taxon>Bacillota</taxon>
        <taxon>Bacilli</taxon>
        <taxon>Bacillales</taxon>
        <taxon>Paenibacillaceae</taxon>
        <taxon>Cohnella</taxon>
    </lineage>
</organism>
<evidence type="ECO:0000313" key="2">
    <source>
        <dbReference type="Proteomes" id="UP000269097"/>
    </source>
</evidence>
<dbReference type="Pfam" id="PF10850">
    <property type="entry name" value="DUF2653"/>
    <property type="match status" value="1"/>
</dbReference>
<gene>
    <name evidence="1" type="ORF">EAV92_08615</name>
</gene>
<proteinExistence type="predicted"/>
<protein>
    <submittedName>
        <fullName evidence="1">DUF2653 family protein</fullName>
    </submittedName>
</protein>
<dbReference type="KEGG" id="coh:EAV92_08615"/>
<sequence length="93" mass="10781">MTRLSMDEIVNAVCLNLADRQQVPVESIQVELLYDEDTGFSAEVWVQGRSRYLIEANLKEAIVRYMETEYGQRVFPSQITLDVEDEIWADISH</sequence>
<dbReference type="Proteomes" id="UP000269097">
    <property type="component" value="Chromosome"/>
</dbReference>
<dbReference type="EMBL" id="CP033433">
    <property type="protein sequence ID" value="AYQ72621.1"/>
    <property type="molecule type" value="Genomic_DNA"/>
</dbReference>
<accession>A0A3G3JXP1</accession>
<dbReference type="InterPro" id="IPR020516">
    <property type="entry name" value="Uncharacterised_YxcD"/>
</dbReference>
<dbReference type="AlphaFoldDB" id="A0A3G3JXP1"/>
<keyword evidence="2" id="KW-1185">Reference proteome</keyword>
<reference evidence="1 2" key="1">
    <citation type="submission" date="2018-10" db="EMBL/GenBank/DDBJ databases">
        <title>Genome Sequence of Cohnella sp.</title>
        <authorList>
            <person name="Srinivasan S."/>
            <person name="Kim M.K."/>
        </authorList>
    </citation>
    <scope>NUCLEOTIDE SEQUENCE [LARGE SCALE GENOMIC DNA]</scope>
    <source>
        <strain evidence="1 2">18JY8-7</strain>
    </source>
</reference>
<evidence type="ECO:0000313" key="1">
    <source>
        <dbReference type="EMBL" id="AYQ72621.1"/>
    </source>
</evidence>
<dbReference type="RefSeq" id="WP_123040693.1">
    <property type="nucleotide sequence ID" value="NZ_CP033433.1"/>
</dbReference>